<dbReference type="SMART" id="SM00451">
    <property type="entry name" value="ZnF_U1"/>
    <property type="match status" value="1"/>
</dbReference>
<evidence type="ECO:0000313" key="3">
    <source>
        <dbReference type="EMBL" id="GAX84953.1"/>
    </source>
</evidence>
<evidence type="ECO:0000256" key="1">
    <source>
        <dbReference type="SAM" id="MobiDB-lite"/>
    </source>
</evidence>
<reference evidence="3 4" key="1">
    <citation type="submission" date="2017-08" db="EMBL/GenBank/DDBJ databases">
        <title>Acidophilic green algal genome provides insights into adaptation to an acidic environment.</title>
        <authorList>
            <person name="Hirooka S."/>
            <person name="Hirose Y."/>
            <person name="Kanesaki Y."/>
            <person name="Higuchi S."/>
            <person name="Fujiwara T."/>
            <person name="Onuma R."/>
            <person name="Era A."/>
            <person name="Ohbayashi R."/>
            <person name="Uzuka A."/>
            <person name="Nozaki H."/>
            <person name="Yoshikawa H."/>
            <person name="Miyagishima S.Y."/>
        </authorList>
    </citation>
    <scope>NUCLEOTIDE SEQUENCE [LARGE SCALE GENOMIC DNA]</scope>
    <source>
        <strain evidence="3 4">NIES-2499</strain>
    </source>
</reference>
<feature type="region of interest" description="Disordered" evidence="1">
    <location>
        <begin position="1"/>
        <end position="60"/>
    </location>
</feature>
<name>A0A250XPM3_9CHLO</name>
<dbReference type="SUPFAM" id="SSF57667">
    <property type="entry name" value="beta-beta-alpha zinc fingers"/>
    <property type="match status" value="1"/>
</dbReference>
<feature type="region of interest" description="Disordered" evidence="1">
    <location>
        <begin position="1084"/>
        <end position="1119"/>
    </location>
</feature>
<dbReference type="OrthoDB" id="2020517at2759"/>
<proteinExistence type="predicted"/>
<dbReference type="PANTHER" id="PTHR13284:SF4">
    <property type="entry name" value="C2H2-TYPE DOMAIN-CONTAINING PROTEIN"/>
    <property type="match status" value="1"/>
</dbReference>
<dbReference type="Proteomes" id="UP000232323">
    <property type="component" value="Unassembled WGS sequence"/>
</dbReference>
<feature type="compositionally biased region" description="Basic and acidic residues" evidence="1">
    <location>
        <begin position="1108"/>
        <end position="1119"/>
    </location>
</feature>
<dbReference type="AlphaFoldDB" id="A0A250XPM3"/>
<dbReference type="PANTHER" id="PTHR13284">
    <property type="entry name" value="GH01354P"/>
    <property type="match status" value="1"/>
</dbReference>
<dbReference type="InterPro" id="IPR013087">
    <property type="entry name" value="Znf_C2H2_type"/>
</dbReference>
<dbReference type="Gene3D" id="3.30.1330.30">
    <property type="match status" value="1"/>
</dbReference>
<dbReference type="Pfam" id="PF12874">
    <property type="entry name" value="zf-met"/>
    <property type="match status" value="1"/>
</dbReference>
<evidence type="ECO:0000259" key="2">
    <source>
        <dbReference type="SMART" id="SM00451"/>
    </source>
</evidence>
<dbReference type="Gene3D" id="3.30.160.60">
    <property type="entry name" value="Classic Zinc Finger"/>
    <property type="match status" value="1"/>
</dbReference>
<dbReference type="InterPro" id="IPR036236">
    <property type="entry name" value="Znf_C2H2_sf"/>
</dbReference>
<feature type="region of interest" description="Disordered" evidence="1">
    <location>
        <begin position="114"/>
        <end position="196"/>
    </location>
</feature>
<protein>
    <recommendedName>
        <fullName evidence="2">U1-type domain-containing protein</fullName>
    </recommendedName>
</protein>
<feature type="compositionally biased region" description="Low complexity" evidence="1">
    <location>
        <begin position="181"/>
        <end position="196"/>
    </location>
</feature>
<evidence type="ECO:0000313" key="4">
    <source>
        <dbReference type="Proteomes" id="UP000232323"/>
    </source>
</evidence>
<dbReference type="GO" id="GO:1990904">
    <property type="term" value="C:ribonucleoprotein complex"/>
    <property type="evidence" value="ECO:0007669"/>
    <property type="project" value="TreeGrafter"/>
</dbReference>
<dbReference type="GO" id="GO:0008270">
    <property type="term" value="F:zinc ion binding"/>
    <property type="evidence" value="ECO:0007669"/>
    <property type="project" value="InterPro"/>
</dbReference>
<dbReference type="GO" id="GO:0003730">
    <property type="term" value="F:mRNA 3'-UTR binding"/>
    <property type="evidence" value="ECO:0007669"/>
    <property type="project" value="TreeGrafter"/>
</dbReference>
<dbReference type="Pfam" id="PF01248">
    <property type="entry name" value="Ribosomal_L7Ae"/>
    <property type="match status" value="1"/>
</dbReference>
<dbReference type="SUPFAM" id="SSF55315">
    <property type="entry name" value="L30e-like"/>
    <property type="match status" value="1"/>
</dbReference>
<feature type="domain" description="U1-type" evidence="2">
    <location>
        <begin position="861"/>
        <end position="895"/>
    </location>
</feature>
<sequence>MSHAITTQPGPIAEGRESDSEEGSPSTSMPATESHPSSHAPPMLLSATTSRAAPGRSALVQGSVNAASEVPTAAATLGTSHLSASSGSTPQVGLSASFRSRGLDSIRKAVQGRVSSYSSNSSGQGENNSGGPAQAAALSNVPSGGPAQAAALSNVPSGGPAQVSAAHSNVPLLPSIQSDESSPAVQPSTTSTASPSAAAVTLLPPLPSNKTVRPVSWPMAVTAEPASQEAAMLHQQIIISGTDFPLFALSTAGTPSASTTAHQTQLRPSSLGAAAALRPPTTSADWAAAGSNQLPVGSQLEQALQRLQIHQAKLANNASTTSSSMPWGGANSLRGDEQVMIQGQQQLQLQQQAVQAMQQQAILQQQLQQHSVSSNNPTSDLLSASMAERSLSSALDRFSPLGSEDSGPAGWAASQHPYLNAAPRSAPLVHTQRGEWRNEGLPSRDAMELYASAAMQGSNRLPIMHVGGVNMRVSTTELAGVTSTGYMASGFGKVSTSSAGSLMAGQGMVPDTRNSASPILNYTTVPEMKAAAACSPVDYTMQQSQSALPVYIFQQKEGGVHSGTQIMPQHLQQQVMSPVRMSENRVGNEELVKLMITQQHQQQHLEWQQQHSVQAAGTTALQQQQKELMDINVALLEQQQQQQQHIIDLTPAMQQQHGMPTMVDVNPPQLPPQQPSQQLLWPQQLSTQQQQQQQQQQHLLHNDRHQSSSALFQAMAAAQQLQAPSSLSSTNNIIQQQQQQNRQVFVPAPQPQPSHVLSWSRQYNLQDRQDMHQFQQYQTSTPYHMSSVPQTQQRLLPGYGKPSSHTTMYAVSSQAGNLYMPYPNLQPPPPSTPGFMSRGAPGINLTYKQSRTEIAPTPTPHPQFVCIICNVQCNSTVNLDQHFASRKHISKAARLAAAGVDAAARELHNAAEESLPTGSKTLVGPKATVHSLCRQLITADLNVVVTDLLLRVKGFQDRAIAKNAIKAASRRWYVCGLREVRKAVKMQRAQSVVIAPNIEQMEAVGGLDDHLQEILTKCEELKLPVVFALTRKRLGQIYGSRKRVSAVALLDFHGVEELHVRMVELMREGCMEWEERIRVEGAPPVQVLDEAEEEEEEDALQDVGMTEGKQREGDYYEEA</sequence>
<feature type="compositionally biased region" description="Polar residues" evidence="1">
    <location>
        <begin position="23"/>
        <end position="37"/>
    </location>
</feature>
<feature type="compositionally biased region" description="Low complexity" evidence="1">
    <location>
        <begin position="115"/>
        <end position="131"/>
    </location>
</feature>
<feature type="region of interest" description="Disordered" evidence="1">
    <location>
        <begin position="653"/>
        <end position="704"/>
    </location>
</feature>
<dbReference type="STRING" id="1157962.A0A250XPM3"/>
<keyword evidence="4" id="KW-1185">Reference proteome</keyword>
<dbReference type="InterPro" id="IPR003604">
    <property type="entry name" value="Matrin/U1-like-C_Znf_C2H2"/>
</dbReference>
<gene>
    <name evidence="3" type="ORF">CEUSTIGMA_g12374.t1</name>
</gene>
<organism evidence="3 4">
    <name type="scientific">Chlamydomonas eustigma</name>
    <dbReference type="NCBI Taxonomy" id="1157962"/>
    <lineage>
        <taxon>Eukaryota</taxon>
        <taxon>Viridiplantae</taxon>
        <taxon>Chlorophyta</taxon>
        <taxon>core chlorophytes</taxon>
        <taxon>Chlorophyceae</taxon>
        <taxon>CS clade</taxon>
        <taxon>Chlamydomonadales</taxon>
        <taxon>Chlamydomonadaceae</taxon>
        <taxon>Chlamydomonas</taxon>
    </lineage>
</organism>
<comment type="caution">
    <text evidence="3">The sequence shown here is derived from an EMBL/GenBank/DDBJ whole genome shotgun (WGS) entry which is preliminary data.</text>
</comment>
<dbReference type="EMBL" id="BEGY01000142">
    <property type="protein sequence ID" value="GAX84953.1"/>
    <property type="molecule type" value="Genomic_DNA"/>
</dbReference>
<feature type="compositionally biased region" description="Low complexity" evidence="1">
    <location>
        <begin position="675"/>
        <end position="699"/>
    </location>
</feature>
<dbReference type="GO" id="GO:0005739">
    <property type="term" value="C:mitochondrion"/>
    <property type="evidence" value="ECO:0007669"/>
    <property type="project" value="TreeGrafter"/>
</dbReference>
<dbReference type="InterPro" id="IPR029064">
    <property type="entry name" value="Ribosomal_eL30-like_sf"/>
</dbReference>
<accession>A0A250XPM3</accession>
<feature type="compositionally biased region" description="Acidic residues" evidence="1">
    <location>
        <begin position="1089"/>
        <end position="1100"/>
    </location>
</feature>
<dbReference type="GO" id="GO:0035368">
    <property type="term" value="F:selenocysteine insertion sequence binding"/>
    <property type="evidence" value="ECO:0007669"/>
    <property type="project" value="InterPro"/>
</dbReference>
<dbReference type="InterPro" id="IPR040051">
    <property type="entry name" value="SECISBP2"/>
</dbReference>
<dbReference type="InterPro" id="IPR004038">
    <property type="entry name" value="Ribosomal_eL8/eL30/eS12/Gad45"/>
</dbReference>
<dbReference type="GO" id="GO:0043021">
    <property type="term" value="F:ribonucleoprotein complex binding"/>
    <property type="evidence" value="ECO:0007669"/>
    <property type="project" value="TreeGrafter"/>
</dbReference>